<evidence type="ECO:0000313" key="2">
    <source>
        <dbReference type="Proteomes" id="UP000034067"/>
    </source>
</evidence>
<dbReference type="EMBL" id="LCMJ01000004">
    <property type="protein sequence ID" value="KKU36506.1"/>
    <property type="molecule type" value="Genomic_DNA"/>
</dbReference>
<evidence type="ECO:0000313" key="1">
    <source>
        <dbReference type="EMBL" id="KKU36506.1"/>
    </source>
</evidence>
<comment type="caution">
    <text evidence="1">The sequence shown here is derived from an EMBL/GenBank/DDBJ whole genome shotgun (WGS) entry which is preliminary data.</text>
</comment>
<sequence length="57" mass="6834">MARAFTPEDVKKFSEEQGYVHVLCWDKEKKKLVYDYVPKWRLQELIEKGYVLALADQ</sequence>
<dbReference type="Proteomes" id="UP000034067">
    <property type="component" value="Unassembled WGS sequence"/>
</dbReference>
<reference evidence="1 2" key="1">
    <citation type="journal article" date="2015" name="Nature">
        <title>rRNA introns, odd ribosomes, and small enigmatic genomes across a large radiation of phyla.</title>
        <authorList>
            <person name="Brown C.T."/>
            <person name="Hug L.A."/>
            <person name="Thomas B.C."/>
            <person name="Sharon I."/>
            <person name="Castelle C.J."/>
            <person name="Singh A."/>
            <person name="Wilkins M.J."/>
            <person name="Williams K.H."/>
            <person name="Banfield J.F."/>
        </authorList>
    </citation>
    <scope>NUCLEOTIDE SEQUENCE [LARGE SCALE GENOMIC DNA]</scope>
</reference>
<gene>
    <name evidence="1" type="ORF">UX48_C0004G0013</name>
</gene>
<name>A0A0G1PUK4_9BACT</name>
<accession>A0A0G1PUK4</accession>
<dbReference type="AlphaFoldDB" id="A0A0G1PUK4"/>
<proteinExistence type="predicted"/>
<organism evidence="1 2">
    <name type="scientific">Candidatus Azambacteria bacterium GW2011_GWB1_46_27</name>
    <dbReference type="NCBI Taxonomy" id="1618617"/>
    <lineage>
        <taxon>Bacteria</taxon>
        <taxon>Candidatus Azamiibacteriota</taxon>
    </lineage>
</organism>
<protein>
    <submittedName>
        <fullName evidence="1">Uncharacterized protein</fullName>
    </submittedName>
</protein>